<gene>
    <name evidence="2" type="ORF">E2I14_11205</name>
</gene>
<organism evidence="2 3">
    <name type="scientific">Sapientia aquatica</name>
    <dbReference type="NCBI Taxonomy" id="1549640"/>
    <lineage>
        <taxon>Bacteria</taxon>
        <taxon>Pseudomonadati</taxon>
        <taxon>Pseudomonadota</taxon>
        <taxon>Betaproteobacteria</taxon>
        <taxon>Burkholderiales</taxon>
        <taxon>Oxalobacteraceae</taxon>
        <taxon>Sapientia</taxon>
    </lineage>
</organism>
<sequence length="148" mass="16449">MKLSALCTTLCLSFCATLLLTNQLAFAQSTTTPTTKTVVKKKVAPVTEDGIPNDDEASQDVSGSSTFEYRCELNDFLTIYTNTDDNDHLALRWRNRLFRLTRVETTTGANRFENKKVGLVWIGIPTKGMLLDSRHGKQLANECKTAGQ</sequence>
<feature type="signal peptide" evidence="1">
    <location>
        <begin position="1"/>
        <end position="27"/>
    </location>
</feature>
<protein>
    <recommendedName>
        <fullName evidence="4">C-type lysozyme inhibitor domain-containing protein</fullName>
    </recommendedName>
</protein>
<evidence type="ECO:0008006" key="4">
    <source>
        <dbReference type="Google" id="ProtNLM"/>
    </source>
</evidence>
<dbReference type="Gene3D" id="2.40.128.200">
    <property type="match status" value="1"/>
</dbReference>
<evidence type="ECO:0000256" key="1">
    <source>
        <dbReference type="SAM" id="SignalP"/>
    </source>
</evidence>
<reference evidence="2 3" key="1">
    <citation type="submission" date="2019-03" db="EMBL/GenBank/DDBJ databases">
        <title>Sapientia aquatica gen. nov., sp. nov., isolated from a crater lake.</title>
        <authorList>
            <person name="Felfoldi T."/>
            <person name="Szabo A."/>
            <person name="Toth E."/>
            <person name="Schumann P."/>
            <person name="Keki Z."/>
            <person name="Marialigeti K."/>
            <person name="Mathe I."/>
        </authorList>
    </citation>
    <scope>NUCLEOTIDE SEQUENCE [LARGE SCALE GENOMIC DNA]</scope>
    <source>
        <strain evidence="2 3">SA-152</strain>
    </source>
</reference>
<dbReference type="InterPro" id="IPR036328">
    <property type="entry name" value="MliC_sf"/>
</dbReference>
<feature type="chain" id="PRO_5020281979" description="C-type lysozyme inhibitor domain-containing protein" evidence="1">
    <location>
        <begin position="28"/>
        <end position="148"/>
    </location>
</feature>
<dbReference type="RefSeq" id="WP_133328496.1">
    <property type="nucleotide sequence ID" value="NZ_SMYL01000005.1"/>
</dbReference>
<dbReference type="Proteomes" id="UP000294829">
    <property type="component" value="Unassembled WGS sequence"/>
</dbReference>
<evidence type="ECO:0000313" key="3">
    <source>
        <dbReference type="Proteomes" id="UP000294829"/>
    </source>
</evidence>
<evidence type="ECO:0000313" key="2">
    <source>
        <dbReference type="EMBL" id="TDK65516.1"/>
    </source>
</evidence>
<accession>A0A4R5W0G4</accession>
<comment type="caution">
    <text evidence="2">The sequence shown here is derived from an EMBL/GenBank/DDBJ whole genome shotgun (WGS) entry which is preliminary data.</text>
</comment>
<dbReference type="AlphaFoldDB" id="A0A4R5W0G4"/>
<name>A0A4R5W0G4_9BURK</name>
<keyword evidence="3" id="KW-1185">Reference proteome</keyword>
<dbReference type="OrthoDB" id="5297272at2"/>
<proteinExistence type="predicted"/>
<keyword evidence="1" id="KW-0732">Signal</keyword>
<dbReference type="EMBL" id="SMYL01000005">
    <property type="protein sequence ID" value="TDK65516.1"/>
    <property type="molecule type" value="Genomic_DNA"/>
</dbReference>